<name>A0AAV3K7M2_9GAMM</name>
<reference evidence="3" key="1">
    <citation type="journal article" date="2013" name="Diversity">
        <title>Genome Sequence of Dickeya solani, a New soft Rot Pathogen of Potato, Suggests its Emergence May Be Related to a Novel Combination of Non-Ribosomal Peptide/Polyketide Synthetase Clusters.</title>
        <authorList>
            <person name="Garlant L."/>
            <person name="Koskinen P."/>
            <person name="Rouhiainen L."/>
            <person name="Laine P."/>
            <person name="Paulin L."/>
            <person name="Auvinen P."/>
            <person name="Holm L."/>
            <person name="Pirhonen M."/>
        </authorList>
    </citation>
    <scope>NUCLEOTIDE SEQUENCE [LARGE SCALE GENOMIC DNA]</scope>
    <source>
        <strain evidence="3">D s0432-1</strain>
    </source>
</reference>
<gene>
    <name evidence="2" type="ORF">A544_2863</name>
</gene>
<dbReference type="AlphaFoldDB" id="A0AAV3K7M2"/>
<organism evidence="2 3">
    <name type="scientific">Dickeya solani D s0432-1</name>
    <dbReference type="NCBI Taxonomy" id="1231725"/>
    <lineage>
        <taxon>Bacteria</taxon>
        <taxon>Pseudomonadati</taxon>
        <taxon>Pseudomonadota</taxon>
        <taxon>Gammaproteobacteria</taxon>
        <taxon>Enterobacterales</taxon>
        <taxon>Pectobacteriaceae</taxon>
        <taxon>Dickeya</taxon>
    </lineage>
</organism>
<feature type="region of interest" description="Disordered" evidence="1">
    <location>
        <begin position="30"/>
        <end position="62"/>
    </location>
</feature>
<dbReference type="Proteomes" id="UP000017142">
    <property type="component" value="Unassembled WGS sequence"/>
</dbReference>
<evidence type="ECO:0000313" key="2">
    <source>
        <dbReference type="EMBL" id="ERO56316.1"/>
    </source>
</evidence>
<sequence length="78" mass="8575">MTYFRLLTNTLIIGEWVFLASQTVLRWATSPGEPHGRGESPCRARSTSRAARTAKANAEGSAQRHCLATSQWSRRGGV</sequence>
<evidence type="ECO:0008006" key="4">
    <source>
        <dbReference type="Google" id="ProtNLM"/>
    </source>
</evidence>
<comment type="caution">
    <text evidence="2">The sequence shown here is derived from an EMBL/GenBank/DDBJ whole genome shotgun (WGS) entry which is preliminary data.</text>
</comment>
<accession>A0AAV3K7M2</accession>
<evidence type="ECO:0000313" key="3">
    <source>
        <dbReference type="Proteomes" id="UP000017142"/>
    </source>
</evidence>
<proteinExistence type="predicted"/>
<feature type="compositionally biased region" description="Low complexity" evidence="1">
    <location>
        <begin position="43"/>
        <end position="54"/>
    </location>
</feature>
<dbReference type="EMBL" id="AMWE01000004">
    <property type="protein sequence ID" value="ERO56316.1"/>
    <property type="molecule type" value="Genomic_DNA"/>
</dbReference>
<evidence type="ECO:0000256" key="1">
    <source>
        <dbReference type="SAM" id="MobiDB-lite"/>
    </source>
</evidence>
<protein>
    <recommendedName>
        <fullName evidence="4">Secreted protein</fullName>
    </recommendedName>
</protein>